<dbReference type="SUPFAM" id="SSF54593">
    <property type="entry name" value="Glyoxalase/Bleomycin resistance protein/Dihydroxybiphenyl dioxygenase"/>
    <property type="match status" value="1"/>
</dbReference>
<gene>
    <name evidence="2" type="ORF">L373_03319</name>
</gene>
<dbReference type="InterPro" id="IPR029068">
    <property type="entry name" value="Glyas_Bleomycin-R_OHBP_Dase"/>
</dbReference>
<reference evidence="2 3" key="1">
    <citation type="submission" date="2014-01" db="EMBL/GenBank/DDBJ databases">
        <title>The Genome Sequence of Klebsiella oxytoca MGH 27.</title>
        <authorList>
            <consortium name="The Broad Institute Genomics Platform"/>
            <consortium name="The Broad Institute Genome Sequencing Center for Infectious Disease"/>
            <person name="Murphy C."/>
            <person name="Cosimi L."/>
            <person name="Cerqueira G."/>
            <person name="Feldgarden M."/>
            <person name="Earl A."/>
            <person name="Hung D."/>
            <person name="Onderdonk A.B."/>
            <person name="Ferraro M.J."/>
            <person name="Hooper D."/>
            <person name="Dekker J."/>
            <person name="O'Brien T."/>
            <person name="Huang S."/>
            <person name="Quan V."/>
            <person name="Ernst C."/>
            <person name="Delaney M."/>
            <person name="DuBois A."/>
            <person name="Kim D.S."/>
            <person name="Young S.K."/>
            <person name="Zeng Q."/>
            <person name="Gargeya S."/>
            <person name="Fitzgerald M."/>
            <person name="Abouelleil A."/>
            <person name="Alvarado L."/>
            <person name="Berlin A.M."/>
            <person name="Chapman S.B."/>
            <person name="Gainer-Dewar J."/>
            <person name="Goldberg J."/>
            <person name="Gnerre S."/>
            <person name="Griggs A."/>
            <person name="Gujja S."/>
            <person name="Hansen M."/>
            <person name="Howarth C."/>
            <person name="Imamovic A."/>
            <person name="Ireland A."/>
            <person name="Larimer J."/>
            <person name="McCowan C."/>
            <person name="Murphy C."/>
            <person name="Pearson M."/>
            <person name="Poon T.W."/>
            <person name="Priest M."/>
            <person name="Roberts A."/>
            <person name="Saif S."/>
            <person name="Shea T."/>
            <person name="Sykes S."/>
            <person name="Wortman J."/>
            <person name="Nusbaum C."/>
            <person name="Birren B."/>
        </authorList>
    </citation>
    <scope>NUCLEOTIDE SEQUENCE [LARGE SCALE GENOMIC DNA]</scope>
    <source>
        <strain evidence="2 3">MGH 27</strain>
    </source>
</reference>
<evidence type="ECO:0000313" key="2">
    <source>
        <dbReference type="EMBL" id="EWF88138.1"/>
    </source>
</evidence>
<evidence type="ECO:0000259" key="1">
    <source>
        <dbReference type="PROSITE" id="PS51819"/>
    </source>
</evidence>
<accession>A0A7H5A6X0</accession>
<dbReference type="Gene3D" id="3.10.180.10">
    <property type="entry name" value="2,3-Dihydroxybiphenyl 1,2-Dioxygenase, domain 1"/>
    <property type="match status" value="1"/>
</dbReference>
<dbReference type="InterPro" id="IPR051332">
    <property type="entry name" value="Fosfomycin_Res_Enzymes"/>
</dbReference>
<dbReference type="Pfam" id="PF00903">
    <property type="entry name" value="Glyoxalase"/>
    <property type="match status" value="1"/>
</dbReference>
<comment type="caution">
    <text evidence="2">The sequence shown here is derived from an EMBL/GenBank/DDBJ whole genome shotgun (WGS) entry which is preliminary data.</text>
</comment>
<evidence type="ECO:0000313" key="3">
    <source>
        <dbReference type="Proteomes" id="UP000020202"/>
    </source>
</evidence>
<dbReference type="EMBL" id="JCNZ01000009">
    <property type="protein sequence ID" value="EWF88138.1"/>
    <property type="molecule type" value="Genomic_DNA"/>
</dbReference>
<sequence>MIPATSQQGATPSMKEIDVGFTHVAFMVRDLDKSIAFYRRYAGMEVIHLREPGLPDARKVAWLSDRTRPFALVLVQADNVTDTPLGNFGHLGIACATREEIDRKTAMAIAEGVLRKEPEYLGDPVGYYVFFADPDGNTLELSFGQRVGLDAIGTSC</sequence>
<dbReference type="InterPro" id="IPR037523">
    <property type="entry name" value="VOC_core"/>
</dbReference>
<protein>
    <submittedName>
        <fullName evidence="2">Glyoxalase/bleomycin resistance protein/dioxygenase</fullName>
    </submittedName>
</protein>
<dbReference type="Proteomes" id="UP000020202">
    <property type="component" value="Unassembled WGS sequence"/>
</dbReference>
<dbReference type="PANTHER" id="PTHR36113:SF3">
    <property type="entry name" value="SLL5075 PROTEIN"/>
    <property type="match status" value="1"/>
</dbReference>
<proteinExistence type="predicted"/>
<organism evidence="2 3">
    <name type="scientific">Klebsiella michiganensis</name>
    <dbReference type="NCBI Taxonomy" id="1134687"/>
    <lineage>
        <taxon>Bacteria</taxon>
        <taxon>Pseudomonadati</taxon>
        <taxon>Pseudomonadota</taxon>
        <taxon>Gammaproteobacteria</taxon>
        <taxon>Enterobacterales</taxon>
        <taxon>Enterobacteriaceae</taxon>
        <taxon>Klebsiella/Raoultella group</taxon>
        <taxon>Klebsiella</taxon>
    </lineage>
</organism>
<name>A0A7H5A6X0_9ENTR</name>
<dbReference type="PROSITE" id="PS51819">
    <property type="entry name" value="VOC"/>
    <property type="match status" value="1"/>
</dbReference>
<dbReference type="PANTHER" id="PTHR36113">
    <property type="entry name" value="LYASE, PUTATIVE-RELATED-RELATED"/>
    <property type="match status" value="1"/>
</dbReference>
<dbReference type="GO" id="GO:0051213">
    <property type="term" value="F:dioxygenase activity"/>
    <property type="evidence" value="ECO:0007669"/>
    <property type="project" value="UniProtKB-KW"/>
</dbReference>
<dbReference type="CDD" id="cd06587">
    <property type="entry name" value="VOC"/>
    <property type="match status" value="1"/>
</dbReference>
<keyword evidence="2" id="KW-0223">Dioxygenase</keyword>
<feature type="domain" description="VOC" evidence="1">
    <location>
        <begin position="20"/>
        <end position="144"/>
    </location>
</feature>
<dbReference type="InterPro" id="IPR004360">
    <property type="entry name" value="Glyas_Fos-R_dOase_dom"/>
</dbReference>
<dbReference type="AlphaFoldDB" id="A0A7H5A6X0"/>
<keyword evidence="2" id="KW-0560">Oxidoreductase</keyword>